<dbReference type="OrthoDB" id="2757812at2759"/>
<feature type="compositionally biased region" description="Low complexity" evidence="1">
    <location>
        <begin position="144"/>
        <end position="154"/>
    </location>
</feature>
<reference evidence="2 3" key="1">
    <citation type="journal article" date="2018" name="Biotechnol. Biofuels">
        <title>Integrative visual omics of the white-rot fungus Polyporus brumalis exposes the biotechnological potential of its oxidative enzymes for delignifying raw plant biomass.</title>
        <authorList>
            <person name="Miyauchi S."/>
            <person name="Rancon A."/>
            <person name="Drula E."/>
            <person name="Hage H."/>
            <person name="Chaduli D."/>
            <person name="Favel A."/>
            <person name="Grisel S."/>
            <person name="Henrissat B."/>
            <person name="Herpoel-Gimbert I."/>
            <person name="Ruiz-Duenas F.J."/>
            <person name="Chevret D."/>
            <person name="Hainaut M."/>
            <person name="Lin J."/>
            <person name="Wang M."/>
            <person name="Pangilinan J."/>
            <person name="Lipzen A."/>
            <person name="Lesage-Meessen L."/>
            <person name="Navarro D."/>
            <person name="Riley R."/>
            <person name="Grigoriev I.V."/>
            <person name="Zhou S."/>
            <person name="Raouche S."/>
            <person name="Rosso M.N."/>
        </authorList>
    </citation>
    <scope>NUCLEOTIDE SEQUENCE [LARGE SCALE GENOMIC DNA]</scope>
    <source>
        <strain evidence="2 3">BRFM 1820</strain>
    </source>
</reference>
<dbReference type="Proteomes" id="UP000256964">
    <property type="component" value="Unassembled WGS sequence"/>
</dbReference>
<feature type="region of interest" description="Disordered" evidence="1">
    <location>
        <begin position="478"/>
        <end position="498"/>
    </location>
</feature>
<dbReference type="AlphaFoldDB" id="A0A371CTK6"/>
<evidence type="ECO:0000313" key="2">
    <source>
        <dbReference type="EMBL" id="RDX43602.1"/>
    </source>
</evidence>
<evidence type="ECO:0000256" key="1">
    <source>
        <dbReference type="SAM" id="MobiDB-lite"/>
    </source>
</evidence>
<protein>
    <submittedName>
        <fullName evidence="2">Uncharacterized protein</fullName>
    </submittedName>
</protein>
<feature type="compositionally biased region" description="Low complexity" evidence="1">
    <location>
        <begin position="191"/>
        <end position="200"/>
    </location>
</feature>
<dbReference type="EMBL" id="KZ857462">
    <property type="protein sequence ID" value="RDX43602.1"/>
    <property type="molecule type" value="Genomic_DNA"/>
</dbReference>
<accession>A0A371CTK6</accession>
<proteinExistence type="predicted"/>
<sequence length="498" mass="54730">MEPPHPIDKTRLQRYVTSRRVCHAISAAYSTKLNPRNLEVDYYPPYTHTFSDLVDFDFHGALTIRQQYDIWLSKATLDLYKLPQQAFDSLNDADFVNKLFNSADNSAEEDQGEVDPEMPMPAPLDAAAVDVAPPPHVTEEDGAGENPELPLLGPLDAPLAAAADVAPPPRVDRAGFAQGEEGPDPLPAPLDGPRLAAPASVAPPPPPEHDPLALTEHIAQAAEGEDSGVPAQGRPRRERKAPAQYPDGWIASEAVKAILNPDKPLTAEEQIRALKNLVKQAAAAAEDPRDAQLADASKVTMATVADDNGKDLFPDLLICHTHTAEMQEPESEDKVFGWDRRMRLKVLHHCFLGIMEIKGGPSRSLRGSKLNTRVRSLLARAEEELYEYVRICFTRDLCADSAIAISAAGPYWRWIQVERAEVEAGILETTALYDKARAFQDRFAQAPIWALGSDESDKELDRMRGEALIPIIEKHATYPSTMVPNPTPAPKPKSKRRG</sequence>
<keyword evidence="3" id="KW-1185">Reference proteome</keyword>
<name>A0A371CTK6_9APHY</name>
<gene>
    <name evidence="2" type="ORF">OH76DRAFT_1487747</name>
</gene>
<feature type="region of interest" description="Disordered" evidence="1">
    <location>
        <begin position="133"/>
        <end position="154"/>
    </location>
</feature>
<organism evidence="2 3">
    <name type="scientific">Lentinus brumalis</name>
    <dbReference type="NCBI Taxonomy" id="2498619"/>
    <lineage>
        <taxon>Eukaryota</taxon>
        <taxon>Fungi</taxon>
        <taxon>Dikarya</taxon>
        <taxon>Basidiomycota</taxon>
        <taxon>Agaricomycotina</taxon>
        <taxon>Agaricomycetes</taxon>
        <taxon>Polyporales</taxon>
        <taxon>Polyporaceae</taxon>
        <taxon>Lentinus</taxon>
    </lineage>
</organism>
<feature type="region of interest" description="Disordered" evidence="1">
    <location>
        <begin position="223"/>
        <end position="243"/>
    </location>
</feature>
<feature type="region of interest" description="Disordered" evidence="1">
    <location>
        <begin position="169"/>
        <end position="210"/>
    </location>
</feature>
<evidence type="ECO:0000313" key="3">
    <source>
        <dbReference type="Proteomes" id="UP000256964"/>
    </source>
</evidence>